<dbReference type="Gene3D" id="2.170.300.10">
    <property type="entry name" value="Tie2 ligand-binding domain superfamily"/>
    <property type="match status" value="1"/>
</dbReference>
<dbReference type="GO" id="GO:0009888">
    <property type="term" value="P:tissue development"/>
    <property type="evidence" value="ECO:0007669"/>
    <property type="project" value="TreeGrafter"/>
</dbReference>
<keyword evidence="9 21" id="KW-1015">Disulfide bond</keyword>
<dbReference type="SMART" id="SM00180">
    <property type="entry name" value="EGF_Lam"/>
    <property type="match status" value="13"/>
</dbReference>
<dbReference type="PANTHER" id="PTHR10574:SF375">
    <property type="entry name" value="LAMININ SUBUNIT BETA-1"/>
    <property type="match status" value="1"/>
</dbReference>
<evidence type="ECO:0000256" key="3">
    <source>
        <dbReference type="ARBA" id="ARBA00022530"/>
    </source>
</evidence>
<dbReference type="FunFam" id="2.10.25.10:FF:000083">
    <property type="entry name" value="Laminin subunit alpha"/>
    <property type="match status" value="1"/>
</dbReference>
<evidence type="ECO:0000256" key="19">
    <source>
        <dbReference type="ARBA" id="ARBA00083431"/>
    </source>
</evidence>
<dbReference type="InterPro" id="IPR013015">
    <property type="entry name" value="Laminin_IV_B"/>
</dbReference>
<feature type="disulfide bond" evidence="21">
    <location>
        <begin position="526"/>
        <end position="535"/>
    </location>
</feature>
<evidence type="ECO:0000313" key="28">
    <source>
        <dbReference type="EMBL" id="CAL4062801.1"/>
    </source>
</evidence>
<evidence type="ECO:0000256" key="12">
    <source>
        <dbReference type="ARBA" id="ARBA00065312"/>
    </source>
</evidence>
<dbReference type="GO" id="GO:0007411">
    <property type="term" value="P:axon guidance"/>
    <property type="evidence" value="ECO:0007669"/>
    <property type="project" value="TreeGrafter"/>
</dbReference>
<dbReference type="FunFam" id="2.10.25.10:FF:000280">
    <property type="entry name" value="Laminin subunit beta 4"/>
    <property type="match status" value="1"/>
</dbReference>
<evidence type="ECO:0000259" key="27">
    <source>
        <dbReference type="PROSITE" id="PS51117"/>
    </source>
</evidence>
<dbReference type="Proteomes" id="UP001497623">
    <property type="component" value="Unassembled WGS sequence"/>
</dbReference>
<dbReference type="SUPFAM" id="SSF57196">
    <property type="entry name" value="EGF/Laminin"/>
    <property type="match status" value="13"/>
</dbReference>
<dbReference type="PRINTS" id="PR00011">
    <property type="entry name" value="EGFLAMININ"/>
</dbReference>
<feature type="disulfide bond" evidence="21">
    <location>
        <begin position="854"/>
        <end position="863"/>
    </location>
</feature>
<feature type="domain" description="Laminin EGF-like" evidence="25">
    <location>
        <begin position="381"/>
        <end position="443"/>
    </location>
</feature>
<protein>
    <recommendedName>
        <fullName evidence="13">Laminin subunit beta-1</fullName>
    </recommendedName>
    <alternativeName>
        <fullName evidence="16">Laminin B1 chain</fullName>
    </alternativeName>
    <alternativeName>
        <fullName evidence="14">Laminin-1 subunit beta</fullName>
    </alternativeName>
    <alternativeName>
        <fullName evidence="18">Laminin-10 subunit beta</fullName>
    </alternativeName>
    <alternativeName>
        <fullName evidence="15">Laminin-12 subunit beta</fullName>
    </alternativeName>
    <alternativeName>
        <fullName evidence="19">Laminin-2 subunit beta</fullName>
    </alternativeName>
    <alternativeName>
        <fullName evidence="17">Laminin-6 subunit beta</fullName>
    </alternativeName>
    <alternativeName>
        <fullName evidence="20">Laminin-8 subunit beta</fullName>
    </alternativeName>
</protein>
<evidence type="ECO:0000256" key="1">
    <source>
        <dbReference type="ARBA" id="ARBA00004302"/>
    </source>
</evidence>
<feature type="coiled-coil region" evidence="22">
    <location>
        <begin position="1338"/>
        <end position="1382"/>
    </location>
</feature>
<evidence type="ECO:0000256" key="18">
    <source>
        <dbReference type="ARBA" id="ARBA00082919"/>
    </source>
</evidence>
<feature type="disulfide bond" evidence="21">
    <location>
        <begin position="411"/>
        <end position="420"/>
    </location>
</feature>
<feature type="region of interest" description="Disordered" evidence="23">
    <location>
        <begin position="57"/>
        <end position="77"/>
    </location>
</feature>
<feature type="disulfide bond" evidence="21">
    <location>
        <begin position="346"/>
        <end position="355"/>
    </location>
</feature>
<keyword evidence="11 21" id="KW-0424">Laminin EGF-like domain</keyword>
<feature type="coiled-coil region" evidence="22">
    <location>
        <begin position="1727"/>
        <end position="1824"/>
    </location>
</feature>
<evidence type="ECO:0000256" key="17">
    <source>
        <dbReference type="ARBA" id="ARBA00076958"/>
    </source>
</evidence>
<reference evidence="28 29" key="1">
    <citation type="submission" date="2024-05" db="EMBL/GenBank/DDBJ databases">
        <authorList>
            <person name="Wallberg A."/>
        </authorList>
    </citation>
    <scope>NUCLEOTIDE SEQUENCE [LARGE SCALE GENOMIC DNA]</scope>
</reference>
<dbReference type="Pfam" id="PF24973">
    <property type="entry name" value="EGF_LMN_ATRN"/>
    <property type="match status" value="2"/>
</dbReference>
<dbReference type="GO" id="GO:0016477">
    <property type="term" value="P:cell migration"/>
    <property type="evidence" value="ECO:0007669"/>
    <property type="project" value="TreeGrafter"/>
</dbReference>
<sequence>MATTTSLRLGLLAISLLAICAPGCSGEPDDEGSDIDQQTLADDPQAIYSKRTYTRTSQRGSDRVIEPGYGQRSQHPCDQSSCYPATGNLLIGREPGLSSTSTCGLQKQEKYCIVSHLRERKKCFWCKSTDQFAGNPRFEHRVHNIVYRFDPRTKQRSWYQSENGAQEVSIKLNLEAEFHLTHLIMTFRTFRPAAMFIERSFDFGKTWKIYRYFAYDCEQSFPGIPQGPPSSIEDVVCESRYSATEPSTEGEVIFRVLPPNIIIDNPYSKEVQNLLKITNLRVNFTKLHTLGDELLDNRPDIKEKYYYAIYDMVVRGSCSCYGHASRCLPLPGIQDRAGMVHGRCECTHNTKGLNCETCEDFYNDLPWRPAVGKESNACKKCNCNNHATKCHFESKVYEETGNISGGLCDDCTHNTMGRNCEQCIPYYYHDPQRDIRDPDVCQPCNCDTRGSVGEALCDSYSDSAASLLSGRCHCKPNVDGLKCDRCKAGYWNFTAESPEGCQSCTCDTFGTVNNQGCDVMTGSCSCKRFVTGRDCNQCLPQHYGLSEHPDGCQPCDCDLGGSLDNDCDVLSGQCKCRPHVQGRRCDEPEEGYYVASLNYLTYEAELARGSELYCEEDSLTSYYGQPDQRNCQVVMREPHTDGRETTWSGIGFMRVFKDSFLEFDIENIESSLEYDLVIRYEPQFRGSWENVKVTIERPGPVDQSGPCGNTRPSDDEMYINFPESYRQVTVNPAVCLESGKRYKVRLDFSRSNSQIDSASAYILIDAIALIPRIDRLPFYSGSRENDNRREEFEHYRCGETFYQGSNLDHLAGLCKEDHLDSVGFYVYKQAFSCQCDGTGSYSSICSELGGQCDCKPSVVGRRCDRCAPGTYGFGPEGCVPCECSNVGALDNFCDVQTGQCKCRPNTYGRACDECQPGYWNFPNCQRCECHGHADTCDSITGACHECRDSTTGPNCAICHEGYYGDPRLEVGIACRKCPCPGTTDTGHSFADRCYLDSFTKDVVCQCEEGYAGSRCDVCADNYYGNPEIPGGRCQQCECSNNIDISRPGNCDARTGECLQCLFNTGGLNCDRCQDGFYGDALNQQCRECVCNLLGSNQTIGICDHETGQCPCLPYVLGQSCDRCAPNHWKIASGAGCEACACDPIGSYSEQCNEPRGRYSDRRQQFDGQCQCREGFGGRQCNQCETNYWGNPQVECLPCECDYYGSETQQCDHETGQCKCLEGIGGYKCNECARGFKGQAPNCLPCGECFDNWDATLSELKERTSALIDAASQIKQHGATGAYSSEFEAMEEKINDVREILRTANLTAQNLVDLESTITLLSGNLTSAAASLLSLEQGVDNTTQRIELANNALADLRLQSEELRDAAGDLKEKATKLQEANVEGALNLTRGAGERSKQAQEQVELTHVIVSESQRNRRRTENLLLHAGDRFNRTQDENDAMIAKLSLTLDDMDGGMPDLNEQVCDKRGDPCDSYCGGAGCGKCGGLSCNNGLVNTAELALKFAEDAENTLKKKEASADELLRGISGAKRESDTALDLARMAFNIAFDARNKTDGYKFAINNLLVEIEEYLNNPGAKPSEIKTLAEEVLALDISLRPEQITDLAGKISLTIESLTNIDAIIELTKNDLSMAERLKERADLAKLKAEGTLDVAQRVVDALNEATEAQGAAESAINQATIDIDATQTQLTQIAEETELAQRKANSSLLEVMRLEGRVDEVRVEYQVNQKYLDDTREAVTEASLKAQRATNDASSLENRYIGVVETLETETRAAEELRGRAEELKRQANKLAAEAFTKLDRLKEMEDVYEKNEMVLQNFEAEIRRMETSMFEYHEYILEKTEFYATCQCGRGN</sequence>
<evidence type="ECO:0000256" key="2">
    <source>
        <dbReference type="ARBA" id="ARBA00022525"/>
    </source>
</evidence>
<keyword evidence="10" id="KW-0325">Glycoprotein</keyword>
<dbReference type="PROSITE" id="PS51117">
    <property type="entry name" value="LAMININ_NTER"/>
    <property type="match status" value="1"/>
</dbReference>
<keyword evidence="4 24" id="KW-0732">Signal</keyword>
<comment type="subunit">
    <text evidence="12">Laminin is a complex glycoprotein, consisting of three different polypeptide chains (alpha, beta, gamma), which are bound to each other by disulfide bonds into a cross-shaped molecule comprising one long and three short arms with globules at each end. Beta-1 is a subunit of laminin-1 (laminin-111 or EHS laminin), laminin-2 (laminin-211 or merosin), laminin-6 (laminin-311 or K-laminin), laminin-8 (laminin-411), laminin-10 (laminin-511) and laminin-12 (laminin-213). Interacts with ITGB1.</text>
</comment>
<feature type="disulfide bond" evidence="21">
    <location>
        <begin position="881"/>
        <end position="893"/>
    </location>
</feature>
<evidence type="ECO:0000256" key="7">
    <source>
        <dbReference type="ARBA" id="ARBA00022889"/>
    </source>
</evidence>
<feature type="disulfide bond" evidence="21">
    <location>
        <begin position="883"/>
        <end position="900"/>
    </location>
</feature>
<dbReference type="GO" id="GO:0070831">
    <property type="term" value="P:basement membrane assembly"/>
    <property type="evidence" value="ECO:0007669"/>
    <property type="project" value="TreeGrafter"/>
</dbReference>
<feature type="domain" description="Laminin IV type B" evidence="26">
    <location>
        <begin position="594"/>
        <end position="826"/>
    </location>
</feature>
<evidence type="ECO:0000256" key="23">
    <source>
        <dbReference type="SAM" id="MobiDB-lite"/>
    </source>
</evidence>
<feature type="disulfide bond" evidence="21">
    <location>
        <begin position="1198"/>
        <end position="1210"/>
    </location>
</feature>
<feature type="domain" description="Laminin EGF-like" evidence="25">
    <location>
        <begin position="1198"/>
        <end position="1244"/>
    </location>
</feature>
<dbReference type="PROSITE" id="PS50027">
    <property type="entry name" value="EGF_LAM_2"/>
    <property type="match status" value="12"/>
</dbReference>
<dbReference type="FunFam" id="2.10.25.10:FF:000135">
    <property type="entry name" value="Laminin subunit beta 4"/>
    <property type="match status" value="3"/>
</dbReference>
<dbReference type="FunFam" id="2.10.25.10:FF:000011">
    <property type="entry name" value="Cadherin EGF LAG seven-pass G-type receptor"/>
    <property type="match status" value="1"/>
</dbReference>
<feature type="coiled-coil region" evidence="22">
    <location>
        <begin position="1492"/>
        <end position="1522"/>
    </location>
</feature>
<evidence type="ECO:0000256" key="16">
    <source>
        <dbReference type="ARBA" id="ARBA00076920"/>
    </source>
</evidence>
<evidence type="ECO:0000256" key="8">
    <source>
        <dbReference type="ARBA" id="ARBA00023054"/>
    </source>
</evidence>
<dbReference type="FunFam" id="2.60.120.260:FF:000010">
    <property type="entry name" value="Laminin subunit beta 1"/>
    <property type="match status" value="1"/>
</dbReference>
<dbReference type="Pfam" id="PF21199">
    <property type="entry name" value="LAMININ_IV_B"/>
    <property type="match status" value="1"/>
</dbReference>
<dbReference type="FunFam" id="2.10.25.10:FF:000138">
    <property type="entry name" value="Laminin subunit beta 1"/>
    <property type="match status" value="1"/>
</dbReference>
<comment type="subcellular location">
    <subcellularLocation>
        <location evidence="1">Secreted</location>
        <location evidence="1">Extracellular space</location>
        <location evidence="1">Extracellular matrix</location>
        <location evidence="1">Basement membrane</location>
    </subcellularLocation>
</comment>
<dbReference type="GO" id="GO:0009887">
    <property type="term" value="P:animal organ morphogenesis"/>
    <property type="evidence" value="ECO:0007669"/>
    <property type="project" value="TreeGrafter"/>
</dbReference>
<dbReference type="FunFam" id="2.10.25.10:FF:000101">
    <property type="entry name" value="Laminin subunit beta 1"/>
    <property type="match status" value="1"/>
</dbReference>
<feature type="disulfide bond" evidence="21">
    <location>
        <begin position="1200"/>
        <end position="1217"/>
    </location>
</feature>
<feature type="domain" description="Laminin N-terminal" evidence="27">
    <location>
        <begin position="78"/>
        <end position="317"/>
    </location>
</feature>
<dbReference type="Gene3D" id="2.60.120.260">
    <property type="entry name" value="Galactose-binding domain-like"/>
    <property type="match status" value="1"/>
</dbReference>
<dbReference type="PROSITE" id="PS01248">
    <property type="entry name" value="EGF_LAM_1"/>
    <property type="match status" value="6"/>
</dbReference>
<evidence type="ECO:0000256" key="5">
    <source>
        <dbReference type="ARBA" id="ARBA00022737"/>
    </source>
</evidence>
<dbReference type="FunFam" id="2.170.300.10:FF:000001">
    <property type="entry name" value="Laminin subunit beta-1"/>
    <property type="match status" value="1"/>
</dbReference>
<feature type="domain" description="Laminin EGF-like" evidence="25">
    <location>
        <begin position="881"/>
        <end position="926"/>
    </location>
</feature>
<keyword evidence="2" id="KW-0964">Secreted</keyword>
<feature type="domain" description="Laminin EGF-like" evidence="25">
    <location>
        <begin position="1036"/>
        <end position="1087"/>
    </location>
</feature>
<feature type="domain" description="Laminin EGF-like" evidence="25">
    <location>
        <begin position="1139"/>
        <end position="1197"/>
    </location>
</feature>
<keyword evidence="7" id="KW-0130">Cell adhesion</keyword>
<dbReference type="InterPro" id="IPR000742">
    <property type="entry name" value="EGF"/>
</dbReference>
<accession>A0AAV2PPY2</accession>
<dbReference type="InterPro" id="IPR002049">
    <property type="entry name" value="LE_dom"/>
</dbReference>
<dbReference type="GO" id="GO:0043259">
    <property type="term" value="C:laminin-10 complex"/>
    <property type="evidence" value="ECO:0007669"/>
    <property type="project" value="UniProtKB-ARBA"/>
</dbReference>
<dbReference type="Pfam" id="PF00055">
    <property type="entry name" value="Laminin_N"/>
    <property type="match status" value="1"/>
</dbReference>
<feature type="disulfide bond" evidence="21">
    <location>
        <begin position="1060"/>
        <end position="1069"/>
    </location>
</feature>
<feature type="disulfide bond" evidence="21">
    <location>
        <begin position="1171"/>
        <end position="1180"/>
    </location>
</feature>
<feature type="disulfide bond" evidence="21">
    <location>
        <begin position="557"/>
        <end position="574"/>
    </location>
</feature>
<evidence type="ECO:0000256" key="6">
    <source>
        <dbReference type="ARBA" id="ARBA00022869"/>
    </source>
</evidence>
<keyword evidence="3" id="KW-0272">Extracellular matrix</keyword>
<keyword evidence="6" id="KW-0084">Basement membrane</keyword>
<dbReference type="InterPro" id="IPR008211">
    <property type="entry name" value="Laminin_N"/>
</dbReference>
<feature type="domain" description="Laminin EGF-like" evidence="25">
    <location>
        <begin position="444"/>
        <end position="503"/>
    </location>
</feature>
<comment type="caution">
    <text evidence="28">The sequence shown here is derived from an EMBL/GenBank/DDBJ whole genome shotgun (WGS) entry which is preliminary data.</text>
</comment>
<dbReference type="EMBL" id="CAXKWB010000921">
    <property type="protein sequence ID" value="CAL4062801.1"/>
    <property type="molecule type" value="Genomic_DNA"/>
</dbReference>
<dbReference type="Pfam" id="PF00053">
    <property type="entry name" value="EGF_laminin"/>
    <property type="match status" value="11"/>
</dbReference>
<feature type="domain" description="Laminin EGF-like" evidence="25">
    <location>
        <begin position="927"/>
        <end position="976"/>
    </location>
</feature>
<dbReference type="PROSITE" id="PS51116">
    <property type="entry name" value="LAMININ_IVB"/>
    <property type="match status" value="1"/>
</dbReference>
<feature type="domain" description="Laminin EGF-like" evidence="25">
    <location>
        <begin position="1088"/>
        <end position="1138"/>
    </location>
</feature>
<organism evidence="28 29">
    <name type="scientific">Meganyctiphanes norvegica</name>
    <name type="common">Northern krill</name>
    <name type="synonym">Thysanopoda norvegica</name>
    <dbReference type="NCBI Taxonomy" id="48144"/>
    <lineage>
        <taxon>Eukaryota</taxon>
        <taxon>Metazoa</taxon>
        <taxon>Ecdysozoa</taxon>
        <taxon>Arthropoda</taxon>
        <taxon>Crustacea</taxon>
        <taxon>Multicrustacea</taxon>
        <taxon>Malacostraca</taxon>
        <taxon>Eumalacostraca</taxon>
        <taxon>Eucarida</taxon>
        <taxon>Euphausiacea</taxon>
        <taxon>Euphausiidae</taxon>
        <taxon>Meganyctiphanes</taxon>
    </lineage>
</organism>
<feature type="disulfide bond" evidence="21">
    <location>
        <begin position="576"/>
        <end position="585"/>
    </location>
</feature>
<evidence type="ECO:0000256" key="13">
    <source>
        <dbReference type="ARBA" id="ARBA00071083"/>
    </source>
</evidence>
<dbReference type="PROSITE" id="PS00022">
    <property type="entry name" value="EGF_1"/>
    <property type="match status" value="1"/>
</dbReference>
<dbReference type="GO" id="GO:0005737">
    <property type="term" value="C:cytoplasm"/>
    <property type="evidence" value="ECO:0007669"/>
    <property type="project" value="UniProtKB-ARBA"/>
</dbReference>
<feature type="non-terminal residue" evidence="28">
    <location>
        <position position="1848"/>
    </location>
</feature>
<dbReference type="FunFam" id="2.10.25.10:FF:000065">
    <property type="entry name" value="Laminin subunit beta 1"/>
    <property type="match status" value="1"/>
</dbReference>
<dbReference type="SMART" id="SM00136">
    <property type="entry name" value="LamNT"/>
    <property type="match status" value="1"/>
</dbReference>
<dbReference type="Gene3D" id="2.10.25.10">
    <property type="entry name" value="Laminin"/>
    <property type="match status" value="11"/>
</dbReference>
<evidence type="ECO:0000256" key="11">
    <source>
        <dbReference type="ARBA" id="ARBA00023292"/>
    </source>
</evidence>
<dbReference type="GO" id="GO:0005606">
    <property type="term" value="C:laminin-1 complex"/>
    <property type="evidence" value="ECO:0007669"/>
    <property type="project" value="UniProtKB-ARBA"/>
</dbReference>
<dbReference type="InterPro" id="IPR050440">
    <property type="entry name" value="Laminin/Netrin_ECM"/>
</dbReference>
<feature type="disulfide bond" evidence="21">
    <location>
        <begin position="902"/>
        <end position="911"/>
    </location>
</feature>
<evidence type="ECO:0000313" key="29">
    <source>
        <dbReference type="Proteomes" id="UP001497623"/>
    </source>
</evidence>
<feature type="disulfide bond" evidence="21">
    <location>
        <begin position="1111"/>
        <end position="1120"/>
    </location>
</feature>
<evidence type="ECO:0000256" key="20">
    <source>
        <dbReference type="ARBA" id="ARBA00083813"/>
    </source>
</evidence>
<evidence type="ECO:0000256" key="9">
    <source>
        <dbReference type="ARBA" id="ARBA00023157"/>
    </source>
</evidence>
<dbReference type="CDD" id="cd00055">
    <property type="entry name" value="EGF_Lam"/>
    <property type="match status" value="13"/>
</dbReference>
<dbReference type="InterPro" id="IPR056863">
    <property type="entry name" value="LMN_ATRN_NET-like_EGF"/>
</dbReference>
<feature type="disulfide bond" evidence="21">
    <location>
        <begin position="835"/>
        <end position="852"/>
    </location>
</feature>
<feature type="chain" id="PRO_5043595547" description="Laminin subunit beta-1" evidence="24">
    <location>
        <begin position="27"/>
        <end position="1848"/>
    </location>
</feature>
<feature type="domain" description="Laminin EGF-like" evidence="25">
    <location>
        <begin position="504"/>
        <end position="554"/>
    </location>
</feature>
<keyword evidence="29" id="KW-1185">Reference proteome</keyword>
<evidence type="ECO:0000256" key="10">
    <source>
        <dbReference type="ARBA" id="ARBA00023180"/>
    </source>
</evidence>
<feature type="disulfide bond" evidence="21">
    <location>
        <begin position="946"/>
        <end position="955"/>
    </location>
</feature>
<evidence type="ECO:0000259" key="25">
    <source>
        <dbReference type="PROSITE" id="PS50027"/>
    </source>
</evidence>
<feature type="disulfide bond" evidence="21">
    <location>
        <begin position="555"/>
        <end position="567"/>
    </location>
</feature>
<dbReference type="SMART" id="SM00181">
    <property type="entry name" value="EGF"/>
    <property type="match status" value="8"/>
</dbReference>
<evidence type="ECO:0000256" key="15">
    <source>
        <dbReference type="ARBA" id="ARBA00075415"/>
    </source>
</evidence>
<feature type="disulfide bond" evidence="21">
    <location>
        <begin position="833"/>
        <end position="845"/>
    </location>
</feature>
<evidence type="ECO:0000256" key="14">
    <source>
        <dbReference type="ARBA" id="ARBA00075282"/>
    </source>
</evidence>
<dbReference type="FunFam" id="2.10.25.10:FF:000130">
    <property type="entry name" value="Laminin subunit beta 1"/>
    <property type="match status" value="1"/>
</dbReference>
<dbReference type="PANTHER" id="PTHR10574">
    <property type="entry name" value="NETRIN/LAMININ-RELATED"/>
    <property type="match status" value="1"/>
</dbReference>
<gene>
    <name evidence="28" type="ORF">MNOR_LOCUS2858</name>
</gene>
<evidence type="ECO:0000256" key="21">
    <source>
        <dbReference type="PROSITE-ProRule" id="PRU00460"/>
    </source>
</evidence>
<feature type="domain" description="Laminin EGF-like" evidence="25">
    <location>
        <begin position="318"/>
        <end position="380"/>
    </location>
</feature>
<keyword evidence="5" id="KW-0677">Repeat</keyword>
<name>A0AAV2PPY2_MEGNR</name>
<comment type="caution">
    <text evidence="21">Lacks conserved residue(s) required for the propagation of feature annotation.</text>
</comment>
<feature type="disulfide bond" evidence="21">
    <location>
        <begin position="1139"/>
        <end position="1151"/>
    </location>
</feature>
<evidence type="ECO:0000256" key="22">
    <source>
        <dbReference type="SAM" id="Coils"/>
    </source>
</evidence>
<feature type="domain" description="Laminin EGF-like" evidence="25">
    <location>
        <begin position="833"/>
        <end position="880"/>
    </location>
</feature>
<feature type="disulfide bond" evidence="21">
    <location>
        <begin position="1219"/>
        <end position="1228"/>
    </location>
</feature>
<feature type="signal peptide" evidence="24">
    <location>
        <begin position="1"/>
        <end position="26"/>
    </location>
</feature>
<proteinExistence type="predicted"/>
<dbReference type="GO" id="GO:0034446">
    <property type="term" value="P:substrate adhesion-dependent cell spreading"/>
    <property type="evidence" value="ECO:0007669"/>
    <property type="project" value="TreeGrafter"/>
</dbReference>
<evidence type="ECO:0000256" key="4">
    <source>
        <dbReference type="ARBA" id="ARBA00022729"/>
    </source>
</evidence>
<keyword evidence="8 22" id="KW-0175">Coiled coil</keyword>
<evidence type="ECO:0000256" key="24">
    <source>
        <dbReference type="SAM" id="SignalP"/>
    </source>
</evidence>
<feature type="domain" description="Laminin EGF-like" evidence="25">
    <location>
        <begin position="555"/>
        <end position="600"/>
    </location>
</feature>
<evidence type="ECO:0000259" key="26">
    <source>
        <dbReference type="PROSITE" id="PS51116"/>
    </source>
</evidence>
<feature type="disulfide bond" evidence="21">
    <location>
        <begin position="474"/>
        <end position="483"/>
    </location>
</feature>
<feature type="disulfide bond" evidence="21">
    <location>
        <begin position="538"/>
        <end position="552"/>
    </location>
</feature>